<feature type="compositionally biased region" description="Polar residues" evidence="2">
    <location>
        <begin position="981"/>
        <end position="991"/>
    </location>
</feature>
<accession>A0AAE1P6K9</accession>
<dbReference type="InterPro" id="IPR037614">
    <property type="entry name" value="Kazrin"/>
</dbReference>
<evidence type="ECO:0000313" key="4">
    <source>
        <dbReference type="EMBL" id="KAK4303060.1"/>
    </source>
</evidence>
<protein>
    <recommendedName>
        <fullName evidence="3">Kazrin N-terminal domain-containing protein</fullName>
    </recommendedName>
</protein>
<dbReference type="Pfam" id="PF25986">
    <property type="entry name" value="Kazrin"/>
    <property type="match status" value="1"/>
</dbReference>
<dbReference type="Proteomes" id="UP001292094">
    <property type="component" value="Unassembled WGS sequence"/>
</dbReference>
<keyword evidence="1" id="KW-0175">Coiled coil</keyword>
<keyword evidence="5" id="KW-1185">Reference proteome</keyword>
<dbReference type="PANTHER" id="PTHR12776">
    <property type="entry name" value="KAZRIN-RELATED"/>
    <property type="match status" value="1"/>
</dbReference>
<feature type="region of interest" description="Disordered" evidence="2">
    <location>
        <begin position="774"/>
        <end position="819"/>
    </location>
</feature>
<organism evidence="4 5">
    <name type="scientific">Petrolisthes manimaculis</name>
    <dbReference type="NCBI Taxonomy" id="1843537"/>
    <lineage>
        <taxon>Eukaryota</taxon>
        <taxon>Metazoa</taxon>
        <taxon>Ecdysozoa</taxon>
        <taxon>Arthropoda</taxon>
        <taxon>Crustacea</taxon>
        <taxon>Multicrustacea</taxon>
        <taxon>Malacostraca</taxon>
        <taxon>Eumalacostraca</taxon>
        <taxon>Eucarida</taxon>
        <taxon>Decapoda</taxon>
        <taxon>Pleocyemata</taxon>
        <taxon>Anomura</taxon>
        <taxon>Galatheoidea</taxon>
        <taxon>Porcellanidae</taxon>
        <taxon>Petrolisthes</taxon>
    </lineage>
</organism>
<feature type="compositionally biased region" description="Polar residues" evidence="2">
    <location>
        <begin position="941"/>
        <end position="951"/>
    </location>
</feature>
<proteinExistence type="predicted"/>
<feature type="region of interest" description="Disordered" evidence="2">
    <location>
        <begin position="1027"/>
        <end position="1049"/>
    </location>
</feature>
<feature type="compositionally biased region" description="Low complexity" evidence="2">
    <location>
        <begin position="780"/>
        <end position="794"/>
    </location>
</feature>
<dbReference type="InterPro" id="IPR059089">
    <property type="entry name" value="Kazrin_N"/>
</dbReference>
<evidence type="ECO:0000256" key="1">
    <source>
        <dbReference type="SAM" id="Coils"/>
    </source>
</evidence>
<evidence type="ECO:0000256" key="2">
    <source>
        <dbReference type="SAM" id="MobiDB-lite"/>
    </source>
</evidence>
<name>A0AAE1P6K9_9EUCA</name>
<sequence length="1049" mass="116662">MGNSVGYYSLSQELSTERVSNPTRSDLKLLTKPEKCCVNVQRLSVTCLDTDWTIPPLTYLNACNSVDIKKNTSSSQTLNSEASTKSCPEVRETWKVCESRSHDLEHDVIYAEEALGLQEIDAWGQDEDSDTSSQPYMDTLQVIDSPREDGKMGNQAEHMVNSGNKSSSKPREWMDESTLQKVEPEEMPETNYIRSTTHAIECLIKELQENRGIPDENTSKVLLSLSSEDEELVFSDRPVVYTAKSADNWRLGTIPEESDRHYEVTESHPDIKDNKPKLDLEIRDSKPGPELEIRDKEPTLKLECKDIEPDLQLEFKDSKPRLVLERYNSSEDEEGVICGTAINVSDIDAERQKEEGIQLCLEPYEDKIHTIEECLLNSSESIKDLQRGGKETGSCGRGRRHSSADLSTVIEGNHHNITYLRFGSGLEDDVTSVVEAEYTKRDLNATGEPHDITAEDGGVVNEFVNEMVIVFNETATTCKNEQGVLPEGRKTIEGVVDHICTIQRRGSFKLSGESPYYNHKSCVGKELAKESEGMERTNNYYGGVADDKFHEASIEYTEVTERWRQLCVRRPSATGGSSCLNAGNADPSETSSNQLVEELSQLRLDNDRLCTRNRALLSEVEELRRVKENFVEEEDMHLKVNDMTTELTHAKEALSALKADRKRLKAEKFDLINQMKQLYATLEDKEKELRDFIRNYEQRMKESDESLRHLAAERDETEREKWNILKHARDESERVVKLSAQLGLKETALRKLQDEFESVRKQLTSVGYYSDAESVRTNGLPTPTASTPTCSPLPVATPTPTPNGRGSSADSGVRLCSDRDSTASHEGYAVEHRGSLDCETISIYSSSAVPQYYYYACGPGTPKESPSLSPLYATPMCGGGGRGGGGGGQDDHTPTSTNHHHHQHQQQHQQHHSHHPPPPPPPPTSHHHHHSHITSTPLSGLANSGATSGGLSRSAEELCERLSEGHNSTNTTTTTNNNNNKSGRFSTSTTLSRKSHKSGGSGGGGTWGSISRVFARQKKRAALDTSIYDGVSSSEDLPSALNHDEAKHL</sequence>
<feature type="compositionally biased region" description="Basic and acidic residues" evidence="2">
    <location>
        <begin position="954"/>
        <end position="964"/>
    </location>
</feature>
<feature type="compositionally biased region" description="Gly residues" evidence="2">
    <location>
        <begin position="879"/>
        <end position="888"/>
    </location>
</feature>
<comment type="caution">
    <text evidence="4">The sequence shown here is derived from an EMBL/GenBank/DDBJ whole genome shotgun (WGS) entry which is preliminary data.</text>
</comment>
<feature type="domain" description="Kazrin N-terminal" evidence="3">
    <location>
        <begin position="588"/>
        <end position="765"/>
    </location>
</feature>
<feature type="compositionally biased region" description="Basic residues" evidence="2">
    <location>
        <begin position="898"/>
        <end position="915"/>
    </location>
</feature>
<feature type="region of interest" description="Disordered" evidence="2">
    <location>
        <begin position="879"/>
        <end position="1007"/>
    </location>
</feature>
<gene>
    <name evidence="4" type="ORF">Pmani_024899</name>
</gene>
<reference evidence="4" key="1">
    <citation type="submission" date="2023-11" db="EMBL/GenBank/DDBJ databases">
        <title>Genome assemblies of two species of porcelain crab, Petrolisthes cinctipes and Petrolisthes manimaculis (Anomura: Porcellanidae).</title>
        <authorList>
            <person name="Angst P."/>
        </authorList>
    </citation>
    <scope>NUCLEOTIDE SEQUENCE</scope>
    <source>
        <strain evidence="4">PB745_02</strain>
        <tissue evidence="4">Gill</tissue>
    </source>
</reference>
<feature type="coiled-coil region" evidence="1">
    <location>
        <begin position="613"/>
        <end position="720"/>
    </location>
</feature>
<feature type="region of interest" description="Disordered" evidence="2">
    <location>
        <begin position="147"/>
        <end position="179"/>
    </location>
</feature>
<dbReference type="EMBL" id="JAWZYT010002625">
    <property type="protein sequence ID" value="KAK4303060.1"/>
    <property type="molecule type" value="Genomic_DNA"/>
</dbReference>
<evidence type="ECO:0000313" key="5">
    <source>
        <dbReference type="Proteomes" id="UP001292094"/>
    </source>
</evidence>
<dbReference type="AlphaFoldDB" id="A0AAE1P6K9"/>
<dbReference type="PANTHER" id="PTHR12776:SF1">
    <property type="entry name" value="KAZRIN"/>
    <property type="match status" value="1"/>
</dbReference>
<evidence type="ECO:0000259" key="3">
    <source>
        <dbReference type="Pfam" id="PF25986"/>
    </source>
</evidence>
<feature type="compositionally biased region" description="Low complexity" evidence="2">
    <location>
        <begin position="969"/>
        <end position="980"/>
    </location>
</feature>